<comment type="similarity">
    <text evidence="3">Belongs to the AIR carboxylase family. Class I subfamily.</text>
</comment>
<dbReference type="InterPro" id="IPR000031">
    <property type="entry name" value="PurE_dom"/>
</dbReference>
<keyword evidence="7" id="KW-1185">Reference proteome</keyword>
<accession>A0ABR9ZVZ8</accession>
<comment type="catalytic activity">
    <reaction evidence="3 4">
        <text>5-carboxyamino-1-(5-phospho-D-ribosyl)imidazole + H(+) = 5-amino-1-(5-phospho-D-ribosyl)imidazole-4-carboxylate</text>
        <dbReference type="Rhea" id="RHEA:13193"/>
        <dbReference type="ChEBI" id="CHEBI:15378"/>
        <dbReference type="ChEBI" id="CHEBI:58730"/>
        <dbReference type="ChEBI" id="CHEBI:77657"/>
        <dbReference type="EC" id="5.4.99.18"/>
    </reaction>
</comment>
<gene>
    <name evidence="3 6" type="primary">purE</name>
    <name evidence="6" type="ORF">ISU02_15975</name>
</gene>
<sequence length="161" mass="17127">MKVAIIMGSDSDFQVVEKSIQILKRFDVEVVARVLSAHRTPHLAVAFAMEAEANGFEVIIGAAGKAAHLPGVIAGVTPLPVIGLPIKSSTMDGLDSLLSIVQMPSGIPVATVAINGAENAALLAIQMLSIKYSELREKMKAYRLTMADQVIEKDAAIQARY</sequence>
<dbReference type="InterPro" id="IPR033747">
    <property type="entry name" value="PurE_ClassI"/>
</dbReference>
<dbReference type="SMART" id="SM01001">
    <property type="entry name" value="AIRC"/>
    <property type="match status" value="1"/>
</dbReference>
<dbReference type="PANTHER" id="PTHR23046">
    <property type="entry name" value="PHOSPHORIBOSYLAMINOIMIDAZOLE CARBOXYLASE CATALYTIC SUBUNIT"/>
    <property type="match status" value="1"/>
</dbReference>
<evidence type="ECO:0000313" key="7">
    <source>
        <dbReference type="Proteomes" id="UP000614200"/>
    </source>
</evidence>
<evidence type="ECO:0000256" key="1">
    <source>
        <dbReference type="ARBA" id="ARBA00022755"/>
    </source>
</evidence>
<dbReference type="PANTHER" id="PTHR23046:SF2">
    <property type="entry name" value="PHOSPHORIBOSYLAMINOIMIDAZOLE CARBOXYLASE"/>
    <property type="match status" value="1"/>
</dbReference>
<dbReference type="NCBIfam" id="TIGR01162">
    <property type="entry name" value="purE"/>
    <property type="match status" value="1"/>
</dbReference>
<keyword evidence="2 3" id="KW-0413">Isomerase</keyword>
<dbReference type="HAMAP" id="MF_01929">
    <property type="entry name" value="PurE_classI"/>
    <property type="match status" value="1"/>
</dbReference>
<comment type="pathway">
    <text evidence="3 4">Purine metabolism; IMP biosynthesis via de novo pathway; 5-amino-1-(5-phospho-D-ribosyl)imidazole-4-carboxylate from 5-amino-1-(5-phospho-D-ribosyl)imidazole (N5-CAIR route): step 2/2.</text>
</comment>
<organism evidence="6 7">
    <name type="scientific">Fusibacter ferrireducens</name>
    <dbReference type="NCBI Taxonomy" id="2785058"/>
    <lineage>
        <taxon>Bacteria</taxon>
        <taxon>Bacillati</taxon>
        <taxon>Bacillota</taxon>
        <taxon>Clostridia</taxon>
        <taxon>Eubacteriales</taxon>
        <taxon>Eubacteriales Family XII. Incertae Sedis</taxon>
        <taxon>Fusibacter</taxon>
    </lineage>
</organism>
<comment type="caution">
    <text evidence="6">The sequence shown here is derived from an EMBL/GenBank/DDBJ whole genome shotgun (WGS) entry which is preliminary data.</text>
</comment>
<comment type="function">
    <text evidence="3 4">Catalyzes the conversion of N5-carboxyaminoimidazole ribonucleotide (N5-CAIR) to 4-carboxy-5-aminoimidazole ribonucleotide (CAIR).</text>
</comment>
<dbReference type="Gene3D" id="3.40.50.1970">
    <property type="match status" value="1"/>
</dbReference>
<keyword evidence="6" id="KW-0456">Lyase</keyword>
<feature type="binding site" evidence="3">
    <location>
        <position position="12"/>
    </location>
    <ligand>
        <name>substrate</name>
    </ligand>
</feature>
<dbReference type="GO" id="GO:0004638">
    <property type="term" value="F:phosphoribosylaminoimidazole carboxylase activity"/>
    <property type="evidence" value="ECO:0007669"/>
    <property type="project" value="UniProtKB-EC"/>
</dbReference>
<dbReference type="InterPro" id="IPR024694">
    <property type="entry name" value="PurE_prokaryotes"/>
</dbReference>
<proteinExistence type="inferred from homology"/>
<evidence type="ECO:0000313" key="6">
    <source>
        <dbReference type="EMBL" id="MBF4694610.1"/>
    </source>
</evidence>
<dbReference type="EMBL" id="JADKNH010000010">
    <property type="protein sequence ID" value="MBF4694610.1"/>
    <property type="molecule type" value="Genomic_DNA"/>
</dbReference>
<keyword evidence="1 3" id="KW-0658">Purine biosynthesis</keyword>
<dbReference type="RefSeq" id="WP_194702854.1">
    <property type="nucleotide sequence ID" value="NZ_JADKNH010000010.1"/>
</dbReference>
<dbReference type="PIRSF" id="PIRSF001338">
    <property type="entry name" value="AIR_carboxylase"/>
    <property type="match status" value="1"/>
</dbReference>
<dbReference type="Pfam" id="PF00731">
    <property type="entry name" value="AIRC"/>
    <property type="match status" value="1"/>
</dbReference>
<dbReference type="GO" id="GO:0034023">
    <property type="term" value="F:5-(carboxyamino)imidazole ribonucleotide mutase activity"/>
    <property type="evidence" value="ECO:0007669"/>
    <property type="project" value="UniProtKB-EC"/>
</dbReference>
<feature type="domain" description="PurE" evidence="5">
    <location>
        <begin position="1"/>
        <end position="150"/>
    </location>
</feature>
<dbReference type="EC" id="5.4.99.18" evidence="3 4"/>
<reference evidence="6 7" key="1">
    <citation type="submission" date="2020-11" db="EMBL/GenBank/DDBJ databases">
        <title>Fusibacter basophilias sp. nov.</title>
        <authorList>
            <person name="Qiu D."/>
        </authorList>
    </citation>
    <scope>NUCLEOTIDE SEQUENCE [LARGE SCALE GENOMIC DNA]</scope>
    <source>
        <strain evidence="6 7">Q10-2</strain>
    </source>
</reference>
<evidence type="ECO:0000259" key="5">
    <source>
        <dbReference type="SMART" id="SM01001"/>
    </source>
</evidence>
<feature type="binding site" evidence="3">
    <location>
        <position position="39"/>
    </location>
    <ligand>
        <name>substrate</name>
    </ligand>
</feature>
<dbReference type="Proteomes" id="UP000614200">
    <property type="component" value="Unassembled WGS sequence"/>
</dbReference>
<dbReference type="SUPFAM" id="SSF52255">
    <property type="entry name" value="N5-CAIR mutase (phosphoribosylaminoimidazole carboxylase, PurE)"/>
    <property type="match status" value="1"/>
</dbReference>
<evidence type="ECO:0000256" key="4">
    <source>
        <dbReference type="PIRNR" id="PIRNR001338"/>
    </source>
</evidence>
<protein>
    <recommendedName>
        <fullName evidence="3 4">N5-carboxyaminoimidazole ribonucleotide mutase</fullName>
        <shortName evidence="3 4">N5-CAIR mutase</shortName>
        <ecNumber evidence="3 4">5.4.99.18</ecNumber>
    </recommendedName>
    <alternativeName>
        <fullName evidence="3">5-(carboxyamino)imidazole ribonucleotide mutase</fullName>
    </alternativeName>
</protein>
<evidence type="ECO:0000256" key="2">
    <source>
        <dbReference type="ARBA" id="ARBA00023235"/>
    </source>
</evidence>
<evidence type="ECO:0000256" key="3">
    <source>
        <dbReference type="HAMAP-Rule" id="MF_01929"/>
    </source>
</evidence>
<name>A0ABR9ZVZ8_9FIRM</name>
<feature type="binding site" evidence="3">
    <location>
        <position position="9"/>
    </location>
    <ligand>
        <name>substrate</name>
    </ligand>
</feature>